<evidence type="ECO:0000313" key="2">
    <source>
        <dbReference type="Proteomes" id="UP000515369"/>
    </source>
</evidence>
<dbReference type="KEGG" id="sfol:H3H32_23975"/>
<reference evidence="1 2" key="1">
    <citation type="submission" date="2020-07" db="EMBL/GenBank/DDBJ databases">
        <title>Spirosoma foliorum sp. nov., isolated from the leaves on the Nejang mountain Korea, Republic of.</title>
        <authorList>
            <person name="Ho H."/>
            <person name="Lee Y.-J."/>
            <person name="Nurcahyanto D.-A."/>
            <person name="Kim S.-G."/>
        </authorList>
    </citation>
    <scope>NUCLEOTIDE SEQUENCE [LARGE SCALE GENOMIC DNA]</scope>
    <source>
        <strain evidence="1 2">PL0136</strain>
    </source>
</reference>
<gene>
    <name evidence="1" type="ORF">H3H32_23975</name>
</gene>
<keyword evidence="2" id="KW-1185">Reference proteome</keyword>
<dbReference type="Proteomes" id="UP000515369">
    <property type="component" value="Chromosome"/>
</dbReference>
<dbReference type="AlphaFoldDB" id="A0A7G5GQ73"/>
<protein>
    <submittedName>
        <fullName evidence="1">Uncharacterized protein</fullName>
    </submittedName>
</protein>
<dbReference type="EMBL" id="CP059732">
    <property type="protein sequence ID" value="QMW01015.1"/>
    <property type="molecule type" value="Genomic_DNA"/>
</dbReference>
<organism evidence="1 2">
    <name type="scientific">Spirosoma foliorum</name>
    <dbReference type="NCBI Taxonomy" id="2710596"/>
    <lineage>
        <taxon>Bacteria</taxon>
        <taxon>Pseudomonadati</taxon>
        <taxon>Bacteroidota</taxon>
        <taxon>Cytophagia</taxon>
        <taxon>Cytophagales</taxon>
        <taxon>Cytophagaceae</taxon>
        <taxon>Spirosoma</taxon>
    </lineage>
</organism>
<name>A0A7G5GQ73_9BACT</name>
<evidence type="ECO:0000313" key="1">
    <source>
        <dbReference type="EMBL" id="QMW01015.1"/>
    </source>
</evidence>
<sequence length="91" mass="10445">MATLTQPFNRLLEHYLYSVANQCIHCADNQTQAQLINLISRVNMETSLVGDELLMTPTDLTDVEQEVRRVAGISVLSIKNRFPRNRKKEDK</sequence>
<dbReference type="RefSeq" id="WP_182458128.1">
    <property type="nucleotide sequence ID" value="NZ_CP059732.1"/>
</dbReference>
<accession>A0A7G5GQ73</accession>
<proteinExistence type="predicted"/>